<name>A0A1H6H176_MAGFU</name>
<dbReference type="InterPro" id="IPR036291">
    <property type="entry name" value="NAD(P)-bd_dom_sf"/>
</dbReference>
<evidence type="ECO:0000313" key="2">
    <source>
        <dbReference type="EMBL" id="SEH27884.1"/>
    </source>
</evidence>
<dbReference type="Pfam" id="PF01370">
    <property type="entry name" value="Epimerase"/>
    <property type="match status" value="1"/>
</dbReference>
<dbReference type="InterPro" id="IPR050177">
    <property type="entry name" value="Lipid_A_modif_metabolic_enz"/>
</dbReference>
<feature type="domain" description="NAD-dependent epimerase/dehydratase" evidence="1">
    <location>
        <begin position="3"/>
        <end position="220"/>
    </location>
</feature>
<accession>A0A1H6H176</accession>
<gene>
    <name evidence="2" type="ORF">SAMN04244559_00617</name>
</gene>
<sequence>MTIVVTGANGFVGRPLCADLTKAGQQVVAAVRPHAALPEGIERRSVAGLAASTDWQGALAGADSVVHLAARVHVMHDTSADPLAEFRAANVAGTLALAEQAAAAGVRHLVFLSSIKANGEETGAIPFGPDMAAPVDPYGISKREAELGLAALAARTGLAVTVLRPPLVYGPGVKGNLRRLIQAVDRGLPLPLGSIDNRRALIGLGNLTAAIGRALDRPPAPGICRIYTLCDDETVSTPGLIRRLAAALGRPARLLPVPVNWLRLAGRVTGRSAAVQRLTGSLEIDDCLIRAELDWTPPVSLESGLAAMAAGWRTDRRALA</sequence>
<organism evidence="2 3">
    <name type="scientific">Magnetospirillum fulvum</name>
    <name type="common">Rhodospirillum fulvum</name>
    <dbReference type="NCBI Taxonomy" id="1082"/>
    <lineage>
        <taxon>Bacteria</taxon>
        <taxon>Pseudomonadati</taxon>
        <taxon>Pseudomonadota</taxon>
        <taxon>Alphaproteobacteria</taxon>
        <taxon>Rhodospirillales</taxon>
        <taxon>Rhodospirillaceae</taxon>
        <taxon>Magnetospirillum</taxon>
    </lineage>
</organism>
<proteinExistence type="predicted"/>
<dbReference type="PANTHER" id="PTHR43245">
    <property type="entry name" value="BIFUNCTIONAL POLYMYXIN RESISTANCE PROTEIN ARNA"/>
    <property type="match status" value="1"/>
</dbReference>
<reference evidence="3" key="1">
    <citation type="submission" date="2016-10" db="EMBL/GenBank/DDBJ databases">
        <authorList>
            <person name="Varghese N."/>
            <person name="Submissions S."/>
        </authorList>
    </citation>
    <scope>NUCLEOTIDE SEQUENCE [LARGE SCALE GENOMIC DNA]</scope>
    <source>
        <strain evidence="3">DSM 13234</strain>
    </source>
</reference>
<dbReference type="Proteomes" id="UP000182983">
    <property type="component" value="Unassembled WGS sequence"/>
</dbReference>
<evidence type="ECO:0000313" key="3">
    <source>
        <dbReference type="Proteomes" id="UP000182983"/>
    </source>
</evidence>
<evidence type="ECO:0000259" key="1">
    <source>
        <dbReference type="Pfam" id="PF01370"/>
    </source>
</evidence>
<dbReference type="SUPFAM" id="SSF51735">
    <property type="entry name" value="NAD(P)-binding Rossmann-fold domains"/>
    <property type="match status" value="1"/>
</dbReference>
<dbReference type="RefSeq" id="WP_074765438.1">
    <property type="nucleotide sequence ID" value="NZ_FNWO01000002.1"/>
</dbReference>
<protein>
    <submittedName>
        <fullName evidence="2">UDP-glucose 4-epimerase</fullName>
    </submittedName>
</protein>
<keyword evidence="3" id="KW-1185">Reference proteome</keyword>
<dbReference type="InterPro" id="IPR001509">
    <property type="entry name" value="Epimerase_deHydtase"/>
</dbReference>
<dbReference type="EMBL" id="FNWO01000002">
    <property type="protein sequence ID" value="SEH27884.1"/>
    <property type="molecule type" value="Genomic_DNA"/>
</dbReference>
<dbReference type="Gene3D" id="3.40.50.720">
    <property type="entry name" value="NAD(P)-binding Rossmann-like Domain"/>
    <property type="match status" value="1"/>
</dbReference>
<dbReference type="OrthoDB" id="9814124at2"/>
<dbReference type="AlphaFoldDB" id="A0A1H6H176"/>
<dbReference type="PANTHER" id="PTHR43245:SF58">
    <property type="entry name" value="BLL5923 PROTEIN"/>
    <property type="match status" value="1"/>
</dbReference>